<keyword evidence="2" id="KW-1185">Reference proteome</keyword>
<reference evidence="1 2" key="1">
    <citation type="journal article" date="2022" name="Genome Biol. Evol.">
        <title>The Spruce Budworm Genome: Reconstructing the Evolutionary History of Antifreeze Proteins.</title>
        <authorList>
            <person name="Beliveau C."/>
            <person name="Gagne P."/>
            <person name="Picq S."/>
            <person name="Vernygora O."/>
            <person name="Keeling C.I."/>
            <person name="Pinkney K."/>
            <person name="Doucet D."/>
            <person name="Wen F."/>
            <person name="Johnston J.S."/>
            <person name="Maaroufi H."/>
            <person name="Boyle B."/>
            <person name="Laroche J."/>
            <person name="Dewar K."/>
            <person name="Juretic N."/>
            <person name="Blackburn G."/>
            <person name="Nisole A."/>
            <person name="Brunet B."/>
            <person name="Brandao M."/>
            <person name="Lumley L."/>
            <person name="Duan J."/>
            <person name="Quan G."/>
            <person name="Lucarotti C.J."/>
            <person name="Roe A.D."/>
            <person name="Sperling F.A.H."/>
            <person name="Levesque R.C."/>
            <person name="Cusson M."/>
        </authorList>
    </citation>
    <scope>NUCLEOTIDE SEQUENCE [LARGE SCALE GENOMIC DNA]</scope>
    <source>
        <strain evidence="1">Glfc:IPQL:Cfum</strain>
    </source>
</reference>
<dbReference type="EMBL" id="CM046131">
    <property type="protein sequence ID" value="KAI8429353.1"/>
    <property type="molecule type" value="Genomic_DNA"/>
</dbReference>
<accession>A0ACC0JZH6</accession>
<proteinExistence type="predicted"/>
<gene>
    <name evidence="1" type="ORF">MSG28_000004</name>
</gene>
<organism evidence="1 2">
    <name type="scientific">Choristoneura fumiferana</name>
    <name type="common">Spruce budworm moth</name>
    <name type="synonym">Archips fumiferana</name>
    <dbReference type="NCBI Taxonomy" id="7141"/>
    <lineage>
        <taxon>Eukaryota</taxon>
        <taxon>Metazoa</taxon>
        <taxon>Ecdysozoa</taxon>
        <taxon>Arthropoda</taxon>
        <taxon>Hexapoda</taxon>
        <taxon>Insecta</taxon>
        <taxon>Pterygota</taxon>
        <taxon>Neoptera</taxon>
        <taxon>Endopterygota</taxon>
        <taxon>Lepidoptera</taxon>
        <taxon>Glossata</taxon>
        <taxon>Ditrysia</taxon>
        <taxon>Tortricoidea</taxon>
        <taxon>Tortricidae</taxon>
        <taxon>Tortricinae</taxon>
        <taxon>Choristoneura</taxon>
    </lineage>
</organism>
<evidence type="ECO:0000313" key="1">
    <source>
        <dbReference type="EMBL" id="KAI8429353.1"/>
    </source>
</evidence>
<comment type="caution">
    <text evidence="1">The sequence shown here is derived from an EMBL/GenBank/DDBJ whole genome shotgun (WGS) entry which is preliminary data.</text>
</comment>
<evidence type="ECO:0000313" key="2">
    <source>
        <dbReference type="Proteomes" id="UP001064048"/>
    </source>
</evidence>
<name>A0ACC0JZH6_CHOFU</name>
<sequence length="242" mass="26983">MSRDVELLPLKSALVNSRDSEEAYYPNNNPPGSSHDYTLLSKRTPASKRYKKRYSNNGNPPGSSHDYTLLSKRTPASKRLQPAKAATPTPMLTLCGAPPPSRRREELTALANLRKKVAPAMMHSDRRSSRNNNEQTDNEPAPLDNRPKLLQKTLAEWSENIIRISIRGSLFLRGETSAAAGQSTQFSLYYHCAKRLAFFTKALTGLLGLHKDEPFFLGRGSTKAETSGAKKRRVEIDQSLQD</sequence>
<dbReference type="Proteomes" id="UP001064048">
    <property type="component" value="Chromosome Z"/>
</dbReference>
<protein>
    <submittedName>
        <fullName evidence="1">Uncharacterized protein</fullName>
    </submittedName>
</protein>